<sequence length="212" mass="23875">TAQVANQQGKYLGKKLNKLALAGCTNIFPSSTDYSDSVDNENPDFDDRLEPFSYAHFGSLAYIGNSAVADFGTGYTWMGGLAAAYLWRSVYFSEQVSFRTRSLLAMDWTKTLQQCQMSYTLAKQVMITNSQMIQENKNYLPINLIVFKILAELVAYLNSKDPSNWSFFDFLSSNFEVIVNSPPDTNDIKGLAGTWSKRFKLEAEARGHQAYK</sequence>
<comment type="caution">
    <text evidence="1">The sequence shown here is derived from an EMBL/GenBank/DDBJ whole genome shotgun (WGS) entry which is preliminary data.</text>
</comment>
<protein>
    <submittedName>
        <fullName evidence="1">6642_t:CDS:1</fullName>
    </submittedName>
</protein>
<name>A0ACA9Q987_9GLOM</name>
<dbReference type="Proteomes" id="UP000789525">
    <property type="component" value="Unassembled WGS sequence"/>
</dbReference>
<keyword evidence="2" id="KW-1185">Reference proteome</keyword>
<evidence type="ECO:0000313" key="1">
    <source>
        <dbReference type="EMBL" id="CAG8735597.1"/>
    </source>
</evidence>
<gene>
    <name evidence="1" type="ORF">ACOLOM_LOCUS11897</name>
</gene>
<feature type="non-terminal residue" evidence="1">
    <location>
        <position position="1"/>
    </location>
</feature>
<dbReference type="EMBL" id="CAJVPT010045095">
    <property type="protein sequence ID" value="CAG8735597.1"/>
    <property type="molecule type" value="Genomic_DNA"/>
</dbReference>
<accession>A0ACA9Q987</accession>
<feature type="non-terminal residue" evidence="1">
    <location>
        <position position="212"/>
    </location>
</feature>
<proteinExistence type="predicted"/>
<organism evidence="1 2">
    <name type="scientific">Acaulospora colombiana</name>
    <dbReference type="NCBI Taxonomy" id="27376"/>
    <lineage>
        <taxon>Eukaryota</taxon>
        <taxon>Fungi</taxon>
        <taxon>Fungi incertae sedis</taxon>
        <taxon>Mucoromycota</taxon>
        <taxon>Glomeromycotina</taxon>
        <taxon>Glomeromycetes</taxon>
        <taxon>Diversisporales</taxon>
        <taxon>Acaulosporaceae</taxon>
        <taxon>Acaulospora</taxon>
    </lineage>
</organism>
<evidence type="ECO:0000313" key="2">
    <source>
        <dbReference type="Proteomes" id="UP000789525"/>
    </source>
</evidence>
<reference evidence="1" key="1">
    <citation type="submission" date="2021-06" db="EMBL/GenBank/DDBJ databases">
        <authorList>
            <person name="Kallberg Y."/>
            <person name="Tangrot J."/>
            <person name="Rosling A."/>
        </authorList>
    </citation>
    <scope>NUCLEOTIDE SEQUENCE</scope>
    <source>
        <strain evidence="1">CL356</strain>
    </source>
</reference>